<proteinExistence type="predicted"/>
<organism evidence="2 3">
    <name type="scientific">Embleya scabrispora</name>
    <dbReference type="NCBI Taxonomy" id="159449"/>
    <lineage>
        <taxon>Bacteria</taxon>
        <taxon>Bacillati</taxon>
        <taxon>Actinomycetota</taxon>
        <taxon>Actinomycetes</taxon>
        <taxon>Kitasatosporales</taxon>
        <taxon>Streptomycetaceae</taxon>
        <taxon>Embleya</taxon>
    </lineage>
</organism>
<sequence>MSGCTPGCPAGYRSGPCSAAGPAPRTTAGSPSRRTGTRTYAPGWPRSPGGAACSSRTWIRAPAIRICPRVPGRSSERPVR</sequence>
<keyword evidence="3" id="KW-1185">Reference proteome</keyword>
<dbReference type="AlphaFoldDB" id="A0A1T3NU73"/>
<name>A0A1T3NU73_9ACTN</name>
<evidence type="ECO:0000313" key="3">
    <source>
        <dbReference type="Proteomes" id="UP000190037"/>
    </source>
</evidence>
<accession>A0A1T3NU73</accession>
<protein>
    <submittedName>
        <fullName evidence="2">Uncharacterized protein</fullName>
    </submittedName>
</protein>
<comment type="caution">
    <text evidence="2">The sequence shown here is derived from an EMBL/GenBank/DDBJ whole genome shotgun (WGS) entry which is preliminary data.</text>
</comment>
<feature type="region of interest" description="Disordered" evidence="1">
    <location>
        <begin position="1"/>
        <end position="51"/>
    </location>
</feature>
<gene>
    <name evidence="2" type="ORF">B4N89_04120</name>
</gene>
<evidence type="ECO:0000313" key="2">
    <source>
        <dbReference type="EMBL" id="OPC80240.1"/>
    </source>
</evidence>
<dbReference type="Proteomes" id="UP000190037">
    <property type="component" value="Unassembled WGS sequence"/>
</dbReference>
<dbReference type="EMBL" id="MWQN01000001">
    <property type="protein sequence ID" value="OPC80240.1"/>
    <property type="molecule type" value="Genomic_DNA"/>
</dbReference>
<evidence type="ECO:0000256" key="1">
    <source>
        <dbReference type="SAM" id="MobiDB-lite"/>
    </source>
</evidence>
<reference evidence="2 3" key="1">
    <citation type="submission" date="2017-03" db="EMBL/GenBank/DDBJ databases">
        <title>Draft genome sequence of Streptomyces scabrisporus NF3, endophyte isolated from Amphipterygium adstringens.</title>
        <authorList>
            <person name="Vazquez M."/>
            <person name="Ceapa C.D."/>
            <person name="Rodriguez Luna D."/>
            <person name="Sanchez Esquivel S."/>
        </authorList>
    </citation>
    <scope>NUCLEOTIDE SEQUENCE [LARGE SCALE GENOMIC DNA]</scope>
    <source>
        <strain evidence="2 3">NF3</strain>
    </source>
</reference>
<feature type="compositionally biased region" description="Polar residues" evidence="1">
    <location>
        <begin position="27"/>
        <end position="38"/>
    </location>
</feature>